<dbReference type="AlphaFoldDB" id="A0A1D8UR79"/>
<sequence>MSTTTDGKSTTRTPAGAKRTSAEQIRRLKNETQLAKDAENRALHEVARLRDDVRRLRDSVKHLQDRCDSYADRLEAAHADREELLLLRSKRLDISVAQASQEGIVAVVTGSDPELLRLVAERNDAQEWLEAVRRSTSWRITRPFRVLIRFARKFLRRL</sequence>
<dbReference type="STRING" id="153496.A0U89_02340"/>
<dbReference type="OrthoDB" id="9801609at2"/>
<name>A0A1D8UR79_9PROT</name>
<dbReference type="EMBL" id="CP014674">
    <property type="protein sequence ID" value="AOX16153.1"/>
    <property type="molecule type" value="Genomic_DNA"/>
</dbReference>
<feature type="region of interest" description="Disordered" evidence="1">
    <location>
        <begin position="1"/>
        <end position="23"/>
    </location>
</feature>
<dbReference type="Proteomes" id="UP000179145">
    <property type="component" value="Chromosome"/>
</dbReference>
<organism evidence="2 3">
    <name type="scientific">Kozakia baliensis</name>
    <dbReference type="NCBI Taxonomy" id="153496"/>
    <lineage>
        <taxon>Bacteria</taxon>
        <taxon>Pseudomonadati</taxon>
        <taxon>Pseudomonadota</taxon>
        <taxon>Alphaproteobacteria</taxon>
        <taxon>Acetobacterales</taxon>
        <taxon>Acetobacteraceae</taxon>
        <taxon>Kozakia</taxon>
    </lineage>
</organism>
<keyword evidence="3" id="KW-1185">Reference proteome</keyword>
<feature type="compositionally biased region" description="Low complexity" evidence="1">
    <location>
        <begin position="1"/>
        <end position="13"/>
    </location>
</feature>
<reference evidence="2 3" key="1">
    <citation type="journal article" date="2016" name="Microb. Cell Fact.">
        <title>Dissection of exopolysaccharide biosynthesis in Kozakia baliensis.</title>
        <authorList>
            <person name="Brandt J.U."/>
            <person name="Jakob F."/>
            <person name="Behr J."/>
            <person name="Geissler A.J."/>
            <person name="Vogel R.F."/>
        </authorList>
    </citation>
    <scope>NUCLEOTIDE SEQUENCE [LARGE SCALE GENOMIC DNA]</scope>
    <source>
        <strain evidence="2 3">DSM 14400</strain>
    </source>
</reference>
<proteinExistence type="predicted"/>
<evidence type="ECO:0000313" key="2">
    <source>
        <dbReference type="EMBL" id="AOX16153.1"/>
    </source>
</evidence>
<accession>A0A1D8UR79</accession>
<dbReference type="KEGG" id="kba:A0U89_02340"/>
<evidence type="ECO:0000256" key="1">
    <source>
        <dbReference type="SAM" id="MobiDB-lite"/>
    </source>
</evidence>
<dbReference type="RefSeq" id="WP_070401972.1">
    <property type="nucleotide sequence ID" value="NZ_BJVW01000013.1"/>
</dbReference>
<gene>
    <name evidence="2" type="ORF">A0U89_02340</name>
</gene>
<protein>
    <submittedName>
        <fullName evidence="2">Uncharacterized protein</fullName>
    </submittedName>
</protein>
<evidence type="ECO:0000313" key="3">
    <source>
        <dbReference type="Proteomes" id="UP000179145"/>
    </source>
</evidence>